<evidence type="ECO:0000313" key="1">
    <source>
        <dbReference type="EMBL" id="WMV45809.1"/>
    </source>
</evidence>
<keyword evidence="2" id="KW-1185">Reference proteome</keyword>
<dbReference type="Gene3D" id="3.30.70.270">
    <property type="match status" value="1"/>
</dbReference>
<protein>
    <submittedName>
        <fullName evidence="1">Uncharacterized protein</fullName>
    </submittedName>
</protein>
<dbReference type="InterPro" id="IPR053134">
    <property type="entry name" value="RNA-dir_DNA_polymerase"/>
</dbReference>
<dbReference type="PANTHER" id="PTHR24559">
    <property type="entry name" value="TRANSPOSON TY3-I GAG-POL POLYPROTEIN"/>
    <property type="match status" value="1"/>
</dbReference>
<accession>A0AAF0UIB6</accession>
<evidence type="ECO:0000313" key="2">
    <source>
        <dbReference type="Proteomes" id="UP001234989"/>
    </source>
</evidence>
<name>A0AAF0UIB6_SOLVR</name>
<proteinExistence type="predicted"/>
<dbReference type="Proteomes" id="UP001234989">
    <property type="component" value="Chromosome 9"/>
</dbReference>
<dbReference type="Gene3D" id="3.10.10.10">
    <property type="entry name" value="HIV Type 1 Reverse Transcriptase, subunit A, domain 1"/>
    <property type="match status" value="1"/>
</dbReference>
<dbReference type="EMBL" id="CP133620">
    <property type="protein sequence ID" value="WMV45809.1"/>
    <property type="molecule type" value="Genomic_DNA"/>
</dbReference>
<dbReference type="AlphaFoldDB" id="A0AAF0UIB6"/>
<organism evidence="1 2">
    <name type="scientific">Solanum verrucosum</name>
    <dbReference type="NCBI Taxonomy" id="315347"/>
    <lineage>
        <taxon>Eukaryota</taxon>
        <taxon>Viridiplantae</taxon>
        <taxon>Streptophyta</taxon>
        <taxon>Embryophyta</taxon>
        <taxon>Tracheophyta</taxon>
        <taxon>Spermatophyta</taxon>
        <taxon>Magnoliopsida</taxon>
        <taxon>eudicotyledons</taxon>
        <taxon>Gunneridae</taxon>
        <taxon>Pentapetalae</taxon>
        <taxon>asterids</taxon>
        <taxon>lamiids</taxon>
        <taxon>Solanales</taxon>
        <taxon>Solanaceae</taxon>
        <taxon>Solanoideae</taxon>
        <taxon>Solaneae</taxon>
        <taxon>Solanum</taxon>
    </lineage>
</organism>
<gene>
    <name evidence="1" type="ORF">MTR67_039194</name>
</gene>
<dbReference type="InterPro" id="IPR043128">
    <property type="entry name" value="Rev_trsase/Diguanyl_cyclase"/>
</dbReference>
<reference evidence="1" key="1">
    <citation type="submission" date="2023-08" db="EMBL/GenBank/DDBJ databases">
        <title>A de novo genome assembly of Solanum verrucosum Schlechtendal, a Mexican diploid species geographically isolated from the other diploid A-genome species in potato relatives.</title>
        <authorList>
            <person name="Hosaka K."/>
        </authorList>
    </citation>
    <scope>NUCLEOTIDE SEQUENCE</scope>
    <source>
        <tissue evidence="1">Young leaves</tissue>
    </source>
</reference>
<dbReference type="SUPFAM" id="SSF56672">
    <property type="entry name" value="DNA/RNA polymerases"/>
    <property type="match status" value="1"/>
</dbReference>
<sequence>MCIDHRQLNRVTIQNKYPLPRINDLVDQLQGASIFSKIDIRSGYHQFKIETVKNWVRPSFVGLASHYCRLWYELSPIGISQFQLAYVATYDLCVATYESNVAIFEAYVATDDPCVATYESNVTTFEANVATYDSFVATNDSFAATDHPYVSAFDHVVDR</sequence>
<dbReference type="PANTHER" id="PTHR24559:SF444">
    <property type="entry name" value="REVERSE TRANSCRIPTASE DOMAIN-CONTAINING PROTEIN"/>
    <property type="match status" value="1"/>
</dbReference>
<dbReference type="InterPro" id="IPR043502">
    <property type="entry name" value="DNA/RNA_pol_sf"/>
</dbReference>